<feature type="compositionally biased region" description="Low complexity" evidence="1">
    <location>
        <begin position="87"/>
        <end position="99"/>
    </location>
</feature>
<name>A0ABR3AL28_PHYBL</name>
<sequence length="129" mass="15051">MLDNVFARLKQEIAIDGARGTCIDDVWAHVKVITTSEIVQREGELSTPVNIDMAYKCYVWRFIRRFPELLFYEKLDRTGQNEDDLNDNNSENDLIESSDNSCDGKVRPFTQLKAIYIYLKKDFLFDESN</sequence>
<feature type="region of interest" description="Disordered" evidence="1">
    <location>
        <begin position="79"/>
        <end position="99"/>
    </location>
</feature>
<reference evidence="2 3" key="1">
    <citation type="submission" date="2024-04" db="EMBL/GenBank/DDBJ databases">
        <title>Symmetric and asymmetric DNA N6-adenine methylation regulates different biological responses in Mucorales.</title>
        <authorList>
            <consortium name="Lawrence Berkeley National Laboratory"/>
            <person name="Lax C."/>
            <person name="Mondo S.J."/>
            <person name="Osorio-Concepcion M."/>
            <person name="Muszewska A."/>
            <person name="Corrochano-Luque M."/>
            <person name="Gutierrez G."/>
            <person name="Riley R."/>
            <person name="Lipzen A."/>
            <person name="Guo J."/>
            <person name="Hundley H."/>
            <person name="Amirebrahimi M."/>
            <person name="Ng V."/>
            <person name="Lorenzo-Gutierrez D."/>
            <person name="Binder U."/>
            <person name="Yang J."/>
            <person name="Song Y."/>
            <person name="Canovas D."/>
            <person name="Navarro E."/>
            <person name="Freitag M."/>
            <person name="Gabaldon T."/>
            <person name="Grigoriev I.V."/>
            <person name="Corrochano L.M."/>
            <person name="Nicolas F.E."/>
            <person name="Garre V."/>
        </authorList>
    </citation>
    <scope>NUCLEOTIDE SEQUENCE [LARGE SCALE GENOMIC DNA]</scope>
    <source>
        <strain evidence="2 3">L51</strain>
    </source>
</reference>
<evidence type="ECO:0000313" key="2">
    <source>
        <dbReference type="EMBL" id="KAL0076289.1"/>
    </source>
</evidence>
<evidence type="ECO:0000256" key="1">
    <source>
        <dbReference type="SAM" id="MobiDB-lite"/>
    </source>
</evidence>
<dbReference type="Proteomes" id="UP001448207">
    <property type="component" value="Unassembled WGS sequence"/>
</dbReference>
<comment type="caution">
    <text evidence="2">The sequence shown here is derived from an EMBL/GenBank/DDBJ whole genome shotgun (WGS) entry which is preliminary data.</text>
</comment>
<organism evidence="2 3">
    <name type="scientific">Phycomyces blakesleeanus</name>
    <dbReference type="NCBI Taxonomy" id="4837"/>
    <lineage>
        <taxon>Eukaryota</taxon>
        <taxon>Fungi</taxon>
        <taxon>Fungi incertae sedis</taxon>
        <taxon>Mucoromycota</taxon>
        <taxon>Mucoromycotina</taxon>
        <taxon>Mucoromycetes</taxon>
        <taxon>Mucorales</taxon>
        <taxon>Phycomycetaceae</taxon>
        <taxon>Phycomyces</taxon>
    </lineage>
</organism>
<proteinExistence type="predicted"/>
<evidence type="ECO:0008006" key="4">
    <source>
        <dbReference type="Google" id="ProtNLM"/>
    </source>
</evidence>
<protein>
    <recommendedName>
        <fullName evidence="4">Ndc10 domain-containing protein</fullName>
    </recommendedName>
</protein>
<keyword evidence="3" id="KW-1185">Reference proteome</keyword>
<accession>A0ABR3AL28</accession>
<dbReference type="EMBL" id="JBCLYO010000032">
    <property type="protein sequence ID" value="KAL0076289.1"/>
    <property type="molecule type" value="Genomic_DNA"/>
</dbReference>
<evidence type="ECO:0000313" key="3">
    <source>
        <dbReference type="Proteomes" id="UP001448207"/>
    </source>
</evidence>
<gene>
    <name evidence="2" type="ORF">J3Q64DRAFT_1361108</name>
</gene>